<gene>
    <name evidence="1" type="ORF">KPS_002002</name>
</gene>
<dbReference type="EMBL" id="CP133659">
    <property type="protein sequence ID" value="WMW64025.1"/>
    <property type="molecule type" value="Genomic_DNA"/>
</dbReference>
<protein>
    <recommendedName>
        <fullName evidence="3">Transposase</fullName>
    </recommendedName>
</protein>
<keyword evidence="2" id="KW-1185">Reference proteome</keyword>
<evidence type="ECO:0000313" key="1">
    <source>
        <dbReference type="EMBL" id="WMW64025.1"/>
    </source>
</evidence>
<proteinExistence type="predicted"/>
<dbReference type="RefSeq" id="WP_309540145.1">
    <property type="nucleotide sequence ID" value="NZ_CP133659.1"/>
</dbReference>
<sequence length="49" mass="5971">MRHVKHFLQHRFNPLHVYCRLRDAGLSPRTAGRVSGLYERYVYRVCWPQ</sequence>
<organism evidence="1 2">
    <name type="scientific">Nitratidesulfovibrio liaohensis</name>
    <dbReference type="NCBI Taxonomy" id="2604158"/>
    <lineage>
        <taxon>Bacteria</taxon>
        <taxon>Pseudomonadati</taxon>
        <taxon>Thermodesulfobacteriota</taxon>
        <taxon>Desulfovibrionia</taxon>
        <taxon>Desulfovibrionales</taxon>
        <taxon>Desulfovibrionaceae</taxon>
        <taxon>Nitratidesulfovibrio</taxon>
    </lineage>
</organism>
<evidence type="ECO:0000313" key="2">
    <source>
        <dbReference type="Proteomes" id="UP001180616"/>
    </source>
</evidence>
<accession>A0ABY9QWW4</accession>
<reference evidence="1" key="1">
    <citation type="submission" date="2023-09" db="EMBL/GenBank/DDBJ databases">
        <authorList>
            <consortium name="CW5 consortium"/>
            <person name="Lu C.-W."/>
        </authorList>
    </citation>
    <scope>NUCLEOTIDE SEQUENCE</scope>
    <source>
        <strain evidence="1">KPS</strain>
    </source>
</reference>
<dbReference type="Proteomes" id="UP001180616">
    <property type="component" value="Chromosome"/>
</dbReference>
<evidence type="ECO:0008006" key="3">
    <source>
        <dbReference type="Google" id="ProtNLM"/>
    </source>
</evidence>
<name>A0ABY9QWW4_9BACT</name>